<name>A0AAJ6HX56_9ACTN</name>
<feature type="transmembrane region" description="Helical" evidence="8">
    <location>
        <begin position="59"/>
        <end position="78"/>
    </location>
</feature>
<dbReference type="Gene3D" id="1.10.3730.20">
    <property type="match status" value="1"/>
</dbReference>
<evidence type="ECO:0000256" key="4">
    <source>
        <dbReference type="ARBA" id="ARBA00022692"/>
    </source>
</evidence>
<dbReference type="InterPro" id="IPR037185">
    <property type="entry name" value="EmrE-like"/>
</dbReference>
<evidence type="ECO:0000256" key="5">
    <source>
        <dbReference type="ARBA" id="ARBA00022989"/>
    </source>
</evidence>
<evidence type="ECO:0000256" key="2">
    <source>
        <dbReference type="ARBA" id="ARBA00022448"/>
    </source>
</evidence>
<proteinExistence type="inferred from homology"/>
<accession>A0AAJ6HX56</accession>
<keyword evidence="6 8" id="KW-0472">Membrane</keyword>
<dbReference type="AlphaFoldDB" id="A0AAJ6HX56"/>
<dbReference type="KEGG" id="mprn:Q3V37_30680"/>
<feature type="transmembrane region" description="Helical" evidence="8">
    <location>
        <begin position="33"/>
        <end position="50"/>
    </location>
</feature>
<dbReference type="FunFam" id="1.10.3730.20:FF:000001">
    <property type="entry name" value="Quaternary ammonium compound resistance transporter SugE"/>
    <property type="match status" value="1"/>
</dbReference>
<evidence type="ECO:0000256" key="8">
    <source>
        <dbReference type="SAM" id="Phobius"/>
    </source>
</evidence>
<dbReference type="InterPro" id="IPR045324">
    <property type="entry name" value="Small_multidrug_res"/>
</dbReference>
<keyword evidence="4 7" id="KW-0812">Transmembrane</keyword>
<dbReference type="SUPFAM" id="SSF103481">
    <property type="entry name" value="Multidrug resistance efflux transporter EmrE"/>
    <property type="match status" value="1"/>
</dbReference>
<dbReference type="GO" id="GO:0022857">
    <property type="term" value="F:transmembrane transporter activity"/>
    <property type="evidence" value="ECO:0007669"/>
    <property type="project" value="InterPro"/>
</dbReference>
<evidence type="ECO:0000256" key="7">
    <source>
        <dbReference type="RuleBase" id="RU003942"/>
    </source>
</evidence>
<organism evidence="9 10">
    <name type="scientific">Micromonospora profundi</name>
    <dbReference type="NCBI Taxonomy" id="1420889"/>
    <lineage>
        <taxon>Bacteria</taxon>
        <taxon>Bacillati</taxon>
        <taxon>Actinomycetota</taxon>
        <taxon>Actinomycetes</taxon>
        <taxon>Micromonosporales</taxon>
        <taxon>Micromonosporaceae</taxon>
        <taxon>Micromonospora</taxon>
    </lineage>
</organism>
<evidence type="ECO:0000313" key="10">
    <source>
        <dbReference type="Proteomes" id="UP001235874"/>
    </source>
</evidence>
<protein>
    <submittedName>
        <fullName evidence="9">SMR family transporter</fullName>
    </submittedName>
</protein>
<dbReference type="PANTHER" id="PTHR30561">
    <property type="entry name" value="SMR FAMILY PROTON-DEPENDENT DRUG EFFLUX TRANSPORTER SUGE"/>
    <property type="match status" value="1"/>
</dbReference>
<keyword evidence="3" id="KW-1003">Cell membrane</keyword>
<dbReference type="Proteomes" id="UP001235874">
    <property type="component" value="Chromosome"/>
</dbReference>
<reference evidence="9 10" key="1">
    <citation type="submission" date="2023-07" db="EMBL/GenBank/DDBJ databases">
        <title>Micromonospora profundi TRM 95458 converts glycerol to a new osmotic compound.</title>
        <authorList>
            <person name="Lu D."/>
        </authorList>
    </citation>
    <scope>NUCLEOTIDE SEQUENCE [LARGE SCALE GENOMIC DNA]</scope>
    <source>
        <strain evidence="9 10">TRM95458</strain>
    </source>
</reference>
<keyword evidence="2" id="KW-0813">Transport</keyword>
<gene>
    <name evidence="9" type="ORF">Q3V37_30680</name>
</gene>
<keyword evidence="10" id="KW-1185">Reference proteome</keyword>
<evidence type="ECO:0000256" key="1">
    <source>
        <dbReference type="ARBA" id="ARBA00004651"/>
    </source>
</evidence>
<sequence>MAWLVLVISGLLETAWAIALDRSAGFSRLVPSVVFVVTLVLSMGGLSYALREIPVGTGYAVWVGIGAVGTALVGMLALGESASLPRLLCLLLVVSGVVGLKFFN</sequence>
<dbReference type="Pfam" id="PF00893">
    <property type="entry name" value="Multi_Drug_Res"/>
    <property type="match status" value="1"/>
</dbReference>
<dbReference type="EMBL" id="CP130472">
    <property type="protein sequence ID" value="WLS45654.1"/>
    <property type="molecule type" value="Genomic_DNA"/>
</dbReference>
<dbReference type="InterPro" id="IPR000390">
    <property type="entry name" value="Small_drug/metabolite_transptr"/>
</dbReference>
<evidence type="ECO:0000256" key="6">
    <source>
        <dbReference type="ARBA" id="ARBA00023136"/>
    </source>
</evidence>
<comment type="similarity">
    <text evidence="7">Belongs to the drug/metabolite transporter (DMT) superfamily. Small multidrug resistance (SMR) (TC 2.A.7.1) family.</text>
</comment>
<dbReference type="GO" id="GO:0005886">
    <property type="term" value="C:plasma membrane"/>
    <property type="evidence" value="ECO:0007669"/>
    <property type="project" value="UniProtKB-SubCell"/>
</dbReference>
<evidence type="ECO:0000313" key="9">
    <source>
        <dbReference type="EMBL" id="WLS45654.1"/>
    </source>
</evidence>
<comment type="subcellular location">
    <subcellularLocation>
        <location evidence="1 7">Cell membrane</location>
        <topology evidence="1 7">Multi-pass membrane protein</topology>
    </subcellularLocation>
</comment>
<feature type="transmembrane region" description="Helical" evidence="8">
    <location>
        <begin position="84"/>
        <end position="103"/>
    </location>
</feature>
<dbReference type="PANTHER" id="PTHR30561:SF0">
    <property type="entry name" value="GUANIDINIUM EXPORTER"/>
    <property type="match status" value="1"/>
</dbReference>
<evidence type="ECO:0000256" key="3">
    <source>
        <dbReference type="ARBA" id="ARBA00022475"/>
    </source>
</evidence>
<dbReference type="RefSeq" id="WP_306272481.1">
    <property type="nucleotide sequence ID" value="NZ_CP130472.1"/>
</dbReference>
<keyword evidence="5 8" id="KW-1133">Transmembrane helix</keyword>